<dbReference type="InterPro" id="IPR001093">
    <property type="entry name" value="IMP_DH_GMPRt"/>
</dbReference>
<dbReference type="Pfam" id="PF00478">
    <property type="entry name" value="IMPDH"/>
    <property type="match status" value="2"/>
</dbReference>
<dbReference type="EC" id="1.1.1.205" evidence="3"/>
<feature type="domain" description="IMP dehydrogenase/GMP reductase" evidence="2">
    <location>
        <begin position="223"/>
        <end position="269"/>
    </location>
</feature>
<protein>
    <submittedName>
        <fullName evidence="3">IMP dehydrogenase</fullName>
        <ecNumber evidence="3">1.1.1.205</ecNumber>
    </submittedName>
</protein>
<dbReference type="GO" id="GO:0003938">
    <property type="term" value="F:IMP dehydrogenase activity"/>
    <property type="evidence" value="ECO:0007669"/>
    <property type="project" value="UniProtKB-EC"/>
</dbReference>
<dbReference type="InterPro" id="IPR013785">
    <property type="entry name" value="Aldolase_TIM"/>
</dbReference>
<keyword evidence="3" id="KW-0560">Oxidoreductase</keyword>
<sequence length="283" mass="29401">MISQGGLGLDEVLLVPSASDVLPNTIDIQTQLADQVKLAIPVIGSANFTTVNRAIEFAQEGALAILPSALATIENIATVKAKDSHYLVGAIVDNATNANALVNAGADVLQLVVTNDTDALVQNIEMIKATNQTVPLWVGPINDLAIAKRALAAGADTIIVANADGKSLVNVVTTVMSFAQLAAEYDGNVILGSDVKYSGDVVKALAAGAVAVMVDDAIMTDVIADNLFQISGGLRSGMGYTGSGDVSTLRRQAQFVQITAAGLTESHPHDVELTRDAPNYHQR</sequence>
<dbReference type="SMART" id="SM01240">
    <property type="entry name" value="IMPDH"/>
    <property type="match status" value="1"/>
</dbReference>
<evidence type="ECO:0000313" key="3">
    <source>
        <dbReference type="EMBL" id="MFC6178368.1"/>
    </source>
</evidence>
<dbReference type="RefSeq" id="WP_137600479.1">
    <property type="nucleotide sequence ID" value="NZ_BJDT01000002.1"/>
</dbReference>
<reference evidence="4" key="1">
    <citation type="journal article" date="2019" name="Int. J. Syst. Evol. Microbiol.">
        <title>The Global Catalogue of Microorganisms (GCM) 10K type strain sequencing project: providing services to taxonomists for standard genome sequencing and annotation.</title>
        <authorList>
            <consortium name="The Broad Institute Genomics Platform"/>
            <consortium name="The Broad Institute Genome Sequencing Center for Infectious Disease"/>
            <person name="Wu L."/>
            <person name="Ma J."/>
        </authorList>
    </citation>
    <scope>NUCLEOTIDE SEQUENCE [LARGE SCALE GENOMIC DNA]</scope>
    <source>
        <strain evidence="4">CCM 8924</strain>
    </source>
</reference>
<dbReference type="Proteomes" id="UP001596158">
    <property type="component" value="Unassembled WGS sequence"/>
</dbReference>
<name>A0ABW1RSG7_9LACO</name>
<dbReference type="PANTHER" id="PTHR11911:SF111">
    <property type="entry name" value="INOSINE-5'-MONOPHOSPHATE DEHYDROGENASE"/>
    <property type="match status" value="1"/>
</dbReference>
<dbReference type="Gene3D" id="3.20.20.70">
    <property type="entry name" value="Aldolase class I"/>
    <property type="match status" value="2"/>
</dbReference>
<feature type="domain" description="IMP dehydrogenase/GMP reductase" evidence="2">
    <location>
        <begin position="7"/>
        <end position="215"/>
    </location>
</feature>
<dbReference type="EMBL" id="JBHSSG010000008">
    <property type="protein sequence ID" value="MFC6178368.1"/>
    <property type="molecule type" value="Genomic_DNA"/>
</dbReference>
<comment type="similarity">
    <text evidence="1">Belongs to the IMPDH/GMPR family.</text>
</comment>
<gene>
    <name evidence="3" type="ORF">ACFQGR_03005</name>
</gene>
<evidence type="ECO:0000313" key="4">
    <source>
        <dbReference type="Proteomes" id="UP001596158"/>
    </source>
</evidence>
<proteinExistence type="inferred from homology"/>
<organism evidence="3 4">
    <name type="scientific">Weissella sagaensis</name>
    <dbReference type="NCBI Taxonomy" id="2559928"/>
    <lineage>
        <taxon>Bacteria</taxon>
        <taxon>Bacillati</taxon>
        <taxon>Bacillota</taxon>
        <taxon>Bacilli</taxon>
        <taxon>Lactobacillales</taxon>
        <taxon>Lactobacillaceae</taxon>
        <taxon>Weissella</taxon>
    </lineage>
</organism>
<dbReference type="SUPFAM" id="SSF51412">
    <property type="entry name" value="Inosine monophosphate dehydrogenase (IMPDH)"/>
    <property type="match status" value="1"/>
</dbReference>
<evidence type="ECO:0000259" key="2">
    <source>
        <dbReference type="Pfam" id="PF00478"/>
    </source>
</evidence>
<keyword evidence="4" id="KW-1185">Reference proteome</keyword>
<comment type="caution">
    <text evidence="3">The sequence shown here is derived from an EMBL/GenBank/DDBJ whole genome shotgun (WGS) entry which is preliminary data.</text>
</comment>
<dbReference type="InterPro" id="IPR005990">
    <property type="entry name" value="IMP_DH"/>
</dbReference>
<accession>A0ABW1RSG7</accession>
<evidence type="ECO:0000256" key="1">
    <source>
        <dbReference type="ARBA" id="ARBA00005502"/>
    </source>
</evidence>
<dbReference type="PANTHER" id="PTHR11911">
    <property type="entry name" value="INOSINE-5-MONOPHOSPHATE DEHYDROGENASE RELATED"/>
    <property type="match status" value="1"/>
</dbReference>